<evidence type="ECO:0000313" key="4">
    <source>
        <dbReference type="Proteomes" id="UP000230750"/>
    </source>
</evidence>
<protein>
    <submittedName>
        <fullName evidence="3">Uncharacterized protein</fullName>
    </submittedName>
</protein>
<evidence type="ECO:0000313" key="3">
    <source>
        <dbReference type="EMBL" id="PIK50287.1"/>
    </source>
</evidence>
<dbReference type="AlphaFoldDB" id="A0A2G8KQN1"/>
<comment type="caution">
    <text evidence="3">The sequence shown here is derived from an EMBL/GenBank/DDBJ whole genome shotgun (WGS) entry which is preliminary data.</text>
</comment>
<sequence>MVENYEESIECNSTVTFEENRSCSRNMAYSLYQSKKKSLLRSEVFCLSLALMIATCCFNFGFQYGVVDKQQPSSNFRNAPHLKAPTLRKLSNIVDVWDEDDDNWEDIELRRGHIKNTNANAKENVKLAEGRDVSNSKDLKNDENNKQNDLSEKEDVLLRQNQLNITNLKSSVDELGIPQMCKHMQPLDFNVILYNSLTMCASHILLNIAKYANNRLFVEDLKDRFTKVHIQRKIL</sequence>
<proteinExistence type="predicted"/>
<dbReference type="Proteomes" id="UP000230750">
    <property type="component" value="Unassembled WGS sequence"/>
</dbReference>
<gene>
    <name evidence="3" type="ORF">BSL78_12856</name>
</gene>
<keyword evidence="2" id="KW-0812">Transmembrane</keyword>
<keyword evidence="4" id="KW-1185">Reference proteome</keyword>
<accession>A0A2G8KQN1</accession>
<evidence type="ECO:0000256" key="2">
    <source>
        <dbReference type="SAM" id="Phobius"/>
    </source>
</evidence>
<organism evidence="3 4">
    <name type="scientific">Stichopus japonicus</name>
    <name type="common">Sea cucumber</name>
    <dbReference type="NCBI Taxonomy" id="307972"/>
    <lineage>
        <taxon>Eukaryota</taxon>
        <taxon>Metazoa</taxon>
        <taxon>Echinodermata</taxon>
        <taxon>Eleutherozoa</taxon>
        <taxon>Echinozoa</taxon>
        <taxon>Holothuroidea</taxon>
        <taxon>Aspidochirotacea</taxon>
        <taxon>Aspidochirotida</taxon>
        <taxon>Stichopodidae</taxon>
        <taxon>Apostichopus</taxon>
    </lineage>
</organism>
<keyword evidence="2" id="KW-1133">Transmembrane helix</keyword>
<feature type="region of interest" description="Disordered" evidence="1">
    <location>
        <begin position="130"/>
        <end position="150"/>
    </location>
</feature>
<dbReference type="EMBL" id="MRZV01000426">
    <property type="protein sequence ID" value="PIK50287.1"/>
    <property type="molecule type" value="Genomic_DNA"/>
</dbReference>
<keyword evidence="2" id="KW-0472">Membrane</keyword>
<feature type="transmembrane region" description="Helical" evidence="2">
    <location>
        <begin position="44"/>
        <end position="66"/>
    </location>
</feature>
<evidence type="ECO:0000256" key="1">
    <source>
        <dbReference type="SAM" id="MobiDB-lite"/>
    </source>
</evidence>
<name>A0A2G8KQN1_STIJA</name>
<reference evidence="3 4" key="1">
    <citation type="journal article" date="2017" name="PLoS Biol.">
        <title>The sea cucumber genome provides insights into morphological evolution and visceral regeneration.</title>
        <authorList>
            <person name="Zhang X."/>
            <person name="Sun L."/>
            <person name="Yuan J."/>
            <person name="Sun Y."/>
            <person name="Gao Y."/>
            <person name="Zhang L."/>
            <person name="Li S."/>
            <person name="Dai H."/>
            <person name="Hamel J.F."/>
            <person name="Liu C."/>
            <person name="Yu Y."/>
            <person name="Liu S."/>
            <person name="Lin W."/>
            <person name="Guo K."/>
            <person name="Jin S."/>
            <person name="Xu P."/>
            <person name="Storey K.B."/>
            <person name="Huan P."/>
            <person name="Zhang T."/>
            <person name="Zhou Y."/>
            <person name="Zhang J."/>
            <person name="Lin C."/>
            <person name="Li X."/>
            <person name="Xing L."/>
            <person name="Huo D."/>
            <person name="Sun M."/>
            <person name="Wang L."/>
            <person name="Mercier A."/>
            <person name="Li F."/>
            <person name="Yang H."/>
            <person name="Xiang J."/>
        </authorList>
    </citation>
    <scope>NUCLEOTIDE SEQUENCE [LARGE SCALE GENOMIC DNA]</scope>
    <source>
        <strain evidence="3">Shaxun</strain>
        <tissue evidence="3">Muscle</tissue>
    </source>
</reference>